<sequence>NVPLLYKLYNEYFTTDDLITKWRVKQLIEYLIYRDWICGKNKQSKQNENIYCINLYLNKIWEQLNKYYWYGDEVLTIIDNSNEEIELTVWNIIFNIYLNPKEYISYQLETKIPSYLQALKDALNNIYNKGNTKNIKFENINEWNELLLKNKNINLKEEQLNYLIKRYINKRNLKENINGKKRMHTLMLLKLIKGNNIDYNIEFIRKTIISAKKKDLNLESTSISEISESSLSLKDESFINSNLPAAMENEINEENYEITEDVFSTILQQEIENEITLDLNSPLNCSQINLHFLDYEMKAFINFEDLFNNITNKNIKISEDYLLQ</sequence>
<evidence type="ECO:0000313" key="1">
    <source>
        <dbReference type="EMBL" id="KAF7633664.1"/>
    </source>
</evidence>
<name>A0A8S9ZJQ1_9BILA</name>
<feature type="non-terminal residue" evidence="1">
    <location>
        <position position="324"/>
    </location>
</feature>
<feature type="non-terminal residue" evidence="1">
    <location>
        <position position="1"/>
    </location>
</feature>
<organism evidence="1 2">
    <name type="scientific">Meloidogyne graminicola</name>
    <dbReference type="NCBI Taxonomy" id="189291"/>
    <lineage>
        <taxon>Eukaryota</taxon>
        <taxon>Metazoa</taxon>
        <taxon>Ecdysozoa</taxon>
        <taxon>Nematoda</taxon>
        <taxon>Chromadorea</taxon>
        <taxon>Rhabditida</taxon>
        <taxon>Tylenchina</taxon>
        <taxon>Tylenchomorpha</taxon>
        <taxon>Tylenchoidea</taxon>
        <taxon>Meloidogynidae</taxon>
        <taxon>Meloidogyninae</taxon>
        <taxon>Meloidogyne</taxon>
    </lineage>
</organism>
<dbReference type="AlphaFoldDB" id="A0A8S9ZJQ1"/>
<proteinExistence type="predicted"/>
<comment type="caution">
    <text evidence="1">The sequence shown here is derived from an EMBL/GenBank/DDBJ whole genome shotgun (WGS) entry which is preliminary data.</text>
</comment>
<protein>
    <submittedName>
        <fullName evidence="1">Uncharacterized protein</fullName>
    </submittedName>
</protein>
<keyword evidence="2" id="KW-1185">Reference proteome</keyword>
<dbReference type="OrthoDB" id="5904839at2759"/>
<reference evidence="1" key="1">
    <citation type="journal article" date="2020" name="Ecol. Evol.">
        <title>Genome structure and content of the rice root-knot nematode (Meloidogyne graminicola).</title>
        <authorList>
            <person name="Phan N.T."/>
            <person name="Danchin E.G.J."/>
            <person name="Klopp C."/>
            <person name="Perfus-Barbeoch L."/>
            <person name="Kozlowski D.K."/>
            <person name="Koutsovoulos G.D."/>
            <person name="Lopez-Roques C."/>
            <person name="Bouchez O."/>
            <person name="Zahm M."/>
            <person name="Besnard G."/>
            <person name="Bellafiore S."/>
        </authorList>
    </citation>
    <scope>NUCLEOTIDE SEQUENCE</scope>
    <source>
        <strain evidence="1">VN-18</strain>
    </source>
</reference>
<evidence type="ECO:0000313" key="2">
    <source>
        <dbReference type="Proteomes" id="UP000605970"/>
    </source>
</evidence>
<accession>A0A8S9ZJQ1</accession>
<gene>
    <name evidence="1" type="ORF">Mgra_00006971</name>
</gene>
<dbReference type="EMBL" id="JABEBT010000072">
    <property type="protein sequence ID" value="KAF7633664.1"/>
    <property type="molecule type" value="Genomic_DNA"/>
</dbReference>
<dbReference type="Proteomes" id="UP000605970">
    <property type="component" value="Unassembled WGS sequence"/>
</dbReference>